<proteinExistence type="predicted"/>
<dbReference type="OrthoDB" id="8445115at2"/>
<reference evidence="3 4" key="1">
    <citation type="submission" date="2019-12" db="EMBL/GenBank/DDBJ databases">
        <title>Genomic-based taxomic classification of the family Erythrobacteraceae.</title>
        <authorList>
            <person name="Xu L."/>
        </authorList>
    </citation>
    <scope>NUCLEOTIDE SEQUENCE [LARGE SCALE GENOMIC DNA]</scope>
    <source>
        <strain evidence="3 4">LMG 29518</strain>
    </source>
</reference>
<evidence type="ECO:0000259" key="1">
    <source>
        <dbReference type="Pfam" id="PF13550"/>
    </source>
</evidence>
<dbReference type="Pfam" id="PF23666">
    <property type="entry name" value="Rcc01698_C"/>
    <property type="match status" value="1"/>
</dbReference>
<dbReference type="AlphaFoldDB" id="A0A6I4T670"/>
<feature type="domain" description="Rcc01698-like C-terminal" evidence="2">
    <location>
        <begin position="468"/>
        <end position="563"/>
    </location>
</feature>
<comment type="caution">
    <text evidence="3">The sequence shown here is derived from an EMBL/GenBank/DDBJ whole genome shotgun (WGS) entry which is preliminary data.</text>
</comment>
<keyword evidence="4" id="KW-1185">Reference proteome</keyword>
<evidence type="ECO:0000259" key="2">
    <source>
        <dbReference type="Pfam" id="PF23666"/>
    </source>
</evidence>
<organism evidence="3 4">
    <name type="scientific">Altericroceibacterium endophyticum</name>
    <dbReference type="NCBI Taxonomy" id="1808508"/>
    <lineage>
        <taxon>Bacteria</taxon>
        <taxon>Pseudomonadati</taxon>
        <taxon>Pseudomonadota</taxon>
        <taxon>Alphaproteobacteria</taxon>
        <taxon>Sphingomonadales</taxon>
        <taxon>Erythrobacteraceae</taxon>
        <taxon>Altericroceibacterium</taxon>
    </lineage>
</organism>
<evidence type="ECO:0000313" key="4">
    <source>
        <dbReference type="Proteomes" id="UP000438476"/>
    </source>
</evidence>
<dbReference type="InterPro" id="IPR056490">
    <property type="entry name" value="Rcc01698_C"/>
</dbReference>
<evidence type="ECO:0000313" key="3">
    <source>
        <dbReference type="EMBL" id="MXO65503.1"/>
    </source>
</evidence>
<dbReference type="Pfam" id="PF13550">
    <property type="entry name" value="Phage-tail_3"/>
    <property type="match status" value="1"/>
</dbReference>
<name>A0A6I4T670_9SPHN</name>
<accession>A0A6I4T670</accession>
<protein>
    <submittedName>
        <fullName evidence="3">Uncharacterized protein</fullName>
    </submittedName>
</protein>
<sequence>MATMVLSGIGTALGGPLGGAIGALIGQQISDTIGLSGNNSALQDIALTRSSYGTPLARHFGTMRAGGTLIWATDLTPNEDQSGYCVSIAVALASRPITGVGRIWADGQLLRGSEGDLKTGGSLRIYPGFGDQLPDPLISADRGGQTPAFRGVAYCVFESLQLSDFGNRIPALSFEIIADETGVSLAELCAPLDQPVTDERPLPGLSGFSQSQGGVDAALRDLAPLFPMGCTVSASGLTLAASDNIPTSAAMLDEATRADSSDAAAPDSGARHIRQLAPGERLSGLRYYDPARDYQPSMQRSDGRVESGAPTIMEFPGSLTAANARALLNQTSHRRGLAAERLAWRVASVDTAIRPGMILRVPDNDGLWRLDEWEWHSEGVDMLLTKVGPSQTYSAPGDSGSHAAPVDLPIRPTQMIAFGLPWNGEGSPQDVLIAAALSAEAPGWRGAALHAEYQGVLSPAGFSQSRRAIMGTTISPLPPSRAVRLEANSSLDVQLVAPDLLLADATPQALALGANRVWCGGEILQFGHAVHQGGGIWRLSGLLRGRAGSEAIALQGQDAGAAFALLDDRLTLLDPAKIQPLDEASLVAAGAGDTAAILSQINDPLRSLRPLSPVHPRAYTETDGTLILRWTRRSRSTANSFPVGTIPLHEAHERYRVMLGPVESPLAWWDVSAPQLRLSAATLADLGSTYPGAALSVSQFGDTLPSPALFLTHL</sequence>
<dbReference type="InterPro" id="IPR032876">
    <property type="entry name" value="J_dom"/>
</dbReference>
<dbReference type="Proteomes" id="UP000438476">
    <property type="component" value="Unassembled WGS sequence"/>
</dbReference>
<gene>
    <name evidence="3" type="ORF">GRI91_07030</name>
</gene>
<dbReference type="RefSeq" id="WP_160735891.1">
    <property type="nucleotide sequence ID" value="NZ_WTYT01000002.1"/>
</dbReference>
<feature type="domain" description="Tip attachment protein J" evidence="1">
    <location>
        <begin position="216"/>
        <end position="375"/>
    </location>
</feature>
<dbReference type="EMBL" id="WTYT01000002">
    <property type="protein sequence ID" value="MXO65503.1"/>
    <property type="molecule type" value="Genomic_DNA"/>
</dbReference>